<gene>
    <name evidence="1" type="ORF">DFH08DRAFT_1075878</name>
</gene>
<sequence>MSGNTRPTFTSSRIGTVSVLHKNVSSIFAAISPTEQTEFIDKIQAFRAEVETKGNAEYLKTPGVTHPDLALAKAAILDTCNWQLSMCFRYSTPTRIAEAAPYLEEVIAYYKRQNPNKVDDTPEMYLGVALHKQPGQEEAAIAHFRKAYAASPAIGMQYSTQLWSRACFSRLLRRIGKIQDAEEQEDDIREFRALVTDPQHEGKDYILEHQEVKDLFANTIEVGPRMVFHFG</sequence>
<evidence type="ECO:0000313" key="1">
    <source>
        <dbReference type="EMBL" id="KAJ7356766.1"/>
    </source>
</evidence>
<dbReference type="EMBL" id="JARIHO010000008">
    <property type="protein sequence ID" value="KAJ7356766.1"/>
    <property type="molecule type" value="Genomic_DNA"/>
</dbReference>
<comment type="caution">
    <text evidence="1">The sequence shown here is derived from an EMBL/GenBank/DDBJ whole genome shotgun (WGS) entry which is preliminary data.</text>
</comment>
<dbReference type="Proteomes" id="UP001218218">
    <property type="component" value="Unassembled WGS sequence"/>
</dbReference>
<reference evidence="1" key="1">
    <citation type="submission" date="2023-03" db="EMBL/GenBank/DDBJ databases">
        <title>Massive genome expansion in bonnet fungi (Mycena s.s.) driven by repeated elements and novel gene families across ecological guilds.</title>
        <authorList>
            <consortium name="Lawrence Berkeley National Laboratory"/>
            <person name="Harder C.B."/>
            <person name="Miyauchi S."/>
            <person name="Viragh M."/>
            <person name="Kuo A."/>
            <person name="Thoen E."/>
            <person name="Andreopoulos B."/>
            <person name="Lu D."/>
            <person name="Skrede I."/>
            <person name="Drula E."/>
            <person name="Henrissat B."/>
            <person name="Morin E."/>
            <person name="Kohler A."/>
            <person name="Barry K."/>
            <person name="LaButti K."/>
            <person name="Morin E."/>
            <person name="Salamov A."/>
            <person name="Lipzen A."/>
            <person name="Mereny Z."/>
            <person name="Hegedus B."/>
            <person name="Baldrian P."/>
            <person name="Stursova M."/>
            <person name="Weitz H."/>
            <person name="Taylor A."/>
            <person name="Grigoriev I.V."/>
            <person name="Nagy L.G."/>
            <person name="Martin F."/>
            <person name="Kauserud H."/>
        </authorList>
    </citation>
    <scope>NUCLEOTIDE SEQUENCE</scope>
    <source>
        <strain evidence="1">CBHHK002</strain>
    </source>
</reference>
<dbReference type="AlphaFoldDB" id="A0AAD7AER1"/>
<proteinExistence type="predicted"/>
<dbReference type="SUPFAM" id="SSF48452">
    <property type="entry name" value="TPR-like"/>
    <property type="match status" value="1"/>
</dbReference>
<dbReference type="InterPro" id="IPR011990">
    <property type="entry name" value="TPR-like_helical_dom_sf"/>
</dbReference>
<protein>
    <submittedName>
        <fullName evidence="1">Uncharacterized protein</fullName>
    </submittedName>
</protein>
<dbReference type="Gene3D" id="1.25.40.10">
    <property type="entry name" value="Tetratricopeptide repeat domain"/>
    <property type="match status" value="1"/>
</dbReference>
<name>A0AAD7AER1_9AGAR</name>
<keyword evidence="2" id="KW-1185">Reference proteome</keyword>
<organism evidence="1 2">
    <name type="scientific">Mycena albidolilacea</name>
    <dbReference type="NCBI Taxonomy" id="1033008"/>
    <lineage>
        <taxon>Eukaryota</taxon>
        <taxon>Fungi</taxon>
        <taxon>Dikarya</taxon>
        <taxon>Basidiomycota</taxon>
        <taxon>Agaricomycotina</taxon>
        <taxon>Agaricomycetes</taxon>
        <taxon>Agaricomycetidae</taxon>
        <taxon>Agaricales</taxon>
        <taxon>Marasmiineae</taxon>
        <taxon>Mycenaceae</taxon>
        <taxon>Mycena</taxon>
    </lineage>
</organism>
<accession>A0AAD7AER1</accession>
<evidence type="ECO:0000313" key="2">
    <source>
        <dbReference type="Proteomes" id="UP001218218"/>
    </source>
</evidence>